<evidence type="ECO:0008006" key="3">
    <source>
        <dbReference type="Google" id="ProtNLM"/>
    </source>
</evidence>
<dbReference type="Proteomes" id="UP001165498">
    <property type="component" value="Unassembled WGS sequence"/>
</dbReference>
<name>A0ABT1QZL5_9GAMM</name>
<dbReference type="RefSeq" id="WP_255916912.1">
    <property type="nucleotide sequence ID" value="NZ_JANFQO010000063.1"/>
</dbReference>
<evidence type="ECO:0000313" key="1">
    <source>
        <dbReference type="EMBL" id="MCQ4167732.1"/>
    </source>
</evidence>
<proteinExistence type="predicted"/>
<accession>A0ABT1QZL5</accession>
<evidence type="ECO:0000313" key="2">
    <source>
        <dbReference type="Proteomes" id="UP001165498"/>
    </source>
</evidence>
<protein>
    <recommendedName>
        <fullName evidence="3">Bacteriocin resistance YdeI/OmpD-like protein</fullName>
    </recommendedName>
</protein>
<keyword evidence="2" id="KW-1185">Reference proteome</keyword>
<reference evidence="1" key="1">
    <citation type="submission" date="2022-07" db="EMBL/GenBank/DDBJ databases">
        <title>Tahibacter sp., a new gammaproteobacterium isolated from the silt sample collected at pig farm.</title>
        <authorList>
            <person name="Chen H."/>
        </authorList>
    </citation>
    <scope>NUCLEOTIDE SEQUENCE</scope>
    <source>
        <strain evidence="1">P2K</strain>
    </source>
</reference>
<sequence length="152" mass="17803">MKAKLIKPSIDKEKSIWIAEIGEARLGCNIKIGWTLLLKENHYKLVYSNYFIVYPVLELDYQYFFDHISDAISNFSEYSSILSRFPTEEIMRTVFSKSPSSYWPEKAMDWLNFNKPLQLKLLPELEQFAINKAMPQSARNRARSMIDRALAP</sequence>
<organism evidence="1 2">
    <name type="scientific">Tahibacter harae</name>
    <dbReference type="NCBI Taxonomy" id="2963937"/>
    <lineage>
        <taxon>Bacteria</taxon>
        <taxon>Pseudomonadati</taxon>
        <taxon>Pseudomonadota</taxon>
        <taxon>Gammaproteobacteria</taxon>
        <taxon>Lysobacterales</taxon>
        <taxon>Rhodanobacteraceae</taxon>
        <taxon>Tahibacter</taxon>
    </lineage>
</organism>
<gene>
    <name evidence="1" type="ORF">NM961_23770</name>
</gene>
<comment type="caution">
    <text evidence="1">The sequence shown here is derived from an EMBL/GenBank/DDBJ whole genome shotgun (WGS) entry which is preliminary data.</text>
</comment>
<dbReference type="EMBL" id="JANFQO010000063">
    <property type="protein sequence ID" value="MCQ4167732.1"/>
    <property type="molecule type" value="Genomic_DNA"/>
</dbReference>